<keyword evidence="12" id="KW-0121">Carboxypeptidase</keyword>
<feature type="domain" description="SPOR" evidence="11">
    <location>
        <begin position="471"/>
        <end position="555"/>
    </location>
</feature>
<keyword evidence="5" id="KW-0573">Peptidoglycan synthesis</keyword>
<evidence type="ECO:0000313" key="12">
    <source>
        <dbReference type="EMBL" id="MCS0496672.1"/>
    </source>
</evidence>
<evidence type="ECO:0000256" key="5">
    <source>
        <dbReference type="ARBA" id="ARBA00022984"/>
    </source>
</evidence>
<dbReference type="GO" id="GO:0009002">
    <property type="term" value="F:serine-type D-Ala-D-Ala carboxypeptidase activity"/>
    <property type="evidence" value="ECO:0007669"/>
    <property type="project" value="InterPro"/>
</dbReference>
<keyword evidence="13" id="KW-1185">Reference proteome</keyword>
<organism evidence="12 13">
    <name type="scientific">Ancylobacter mangrovi</name>
    <dbReference type="NCBI Taxonomy" id="2972472"/>
    <lineage>
        <taxon>Bacteria</taxon>
        <taxon>Pseudomonadati</taxon>
        <taxon>Pseudomonadota</taxon>
        <taxon>Alphaproteobacteria</taxon>
        <taxon>Hyphomicrobiales</taxon>
        <taxon>Xanthobacteraceae</taxon>
        <taxon>Ancylobacter</taxon>
    </lineage>
</organism>
<dbReference type="GO" id="GO:0006508">
    <property type="term" value="P:proteolysis"/>
    <property type="evidence" value="ECO:0007669"/>
    <property type="project" value="InterPro"/>
</dbReference>
<dbReference type="SUPFAM" id="SSF110997">
    <property type="entry name" value="Sporulation related repeat"/>
    <property type="match status" value="1"/>
</dbReference>
<comment type="caution">
    <text evidence="12">The sequence shown here is derived from an EMBL/GenBank/DDBJ whole genome shotgun (WGS) entry which is preliminary data.</text>
</comment>
<keyword evidence="4" id="KW-0133">Cell shape</keyword>
<feature type="binding site" evidence="8">
    <location>
        <position position="222"/>
    </location>
    <ligand>
        <name>substrate</name>
    </ligand>
</feature>
<dbReference type="GO" id="GO:0009252">
    <property type="term" value="P:peptidoglycan biosynthetic process"/>
    <property type="evidence" value="ECO:0007669"/>
    <property type="project" value="UniProtKB-KW"/>
</dbReference>
<dbReference type="GO" id="GO:0071555">
    <property type="term" value="P:cell wall organization"/>
    <property type="evidence" value="ECO:0007669"/>
    <property type="project" value="UniProtKB-KW"/>
</dbReference>
<evidence type="ECO:0000259" key="11">
    <source>
        <dbReference type="PROSITE" id="PS51724"/>
    </source>
</evidence>
<dbReference type="Gene3D" id="3.30.70.1070">
    <property type="entry name" value="Sporulation related repeat"/>
    <property type="match status" value="1"/>
</dbReference>
<protein>
    <submittedName>
        <fullName evidence="12">D-alanyl-D-alanine carboxypeptidase</fullName>
    </submittedName>
</protein>
<evidence type="ECO:0000256" key="1">
    <source>
        <dbReference type="ARBA" id="ARBA00007164"/>
    </source>
</evidence>
<keyword evidence="3" id="KW-0378">Hydrolase</keyword>
<dbReference type="Pfam" id="PF05036">
    <property type="entry name" value="SPOR"/>
    <property type="match status" value="1"/>
</dbReference>
<dbReference type="Pfam" id="PF00768">
    <property type="entry name" value="Peptidase_S11"/>
    <property type="match status" value="1"/>
</dbReference>
<feature type="active site" description="Proton acceptor" evidence="7">
    <location>
        <position position="63"/>
    </location>
</feature>
<dbReference type="Proteomes" id="UP001151088">
    <property type="component" value="Unassembled WGS sequence"/>
</dbReference>
<feature type="active site" description="Acyl-ester intermediate" evidence="7">
    <location>
        <position position="60"/>
    </location>
</feature>
<evidence type="ECO:0000256" key="3">
    <source>
        <dbReference type="ARBA" id="ARBA00022801"/>
    </source>
</evidence>
<keyword evidence="6" id="KW-0961">Cell wall biogenesis/degradation</keyword>
<keyword evidence="12" id="KW-0645">Protease</keyword>
<dbReference type="GO" id="GO:0042834">
    <property type="term" value="F:peptidoglycan binding"/>
    <property type="evidence" value="ECO:0007669"/>
    <property type="project" value="InterPro"/>
</dbReference>
<evidence type="ECO:0000256" key="4">
    <source>
        <dbReference type="ARBA" id="ARBA00022960"/>
    </source>
</evidence>
<feature type="chain" id="PRO_5040800363" evidence="10">
    <location>
        <begin position="26"/>
        <end position="555"/>
    </location>
</feature>
<dbReference type="AlphaFoldDB" id="A0A9X2T353"/>
<dbReference type="PROSITE" id="PS51724">
    <property type="entry name" value="SPOR"/>
    <property type="match status" value="1"/>
</dbReference>
<evidence type="ECO:0000256" key="2">
    <source>
        <dbReference type="ARBA" id="ARBA00022729"/>
    </source>
</evidence>
<evidence type="ECO:0000256" key="8">
    <source>
        <dbReference type="PIRSR" id="PIRSR618044-2"/>
    </source>
</evidence>
<evidence type="ECO:0000313" key="13">
    <source>
        <dbReference type="Proteomes" id="UP001151088"/>
    </source>
</evidence>
<gene>
    <name evidence="12" type="ORF">NVS89_16340</name>
</gene>
<dbReference type="PANTHER" id="PTHR21581">
    <property type="entry name" value="D-ALANYL-D-ALANINE CARBOXYPEPTIDASE"/>
    <property type="match status" value="1"/>
</dbReference>
<dbReference type="InterPro" id="IPR018044">
    <property type="entry name" value="Peptidase_S11"/>
</dbReference>
<feature type="active site" evidence="7">
    <location>
        <position position="120"/>
    </location>
</feature>
<dbReference type="InterPro" id="IPR007730">
    <property type="entry name" value="SPOR-like_dom"/>
</dbReference>
<reference evidence="12" key="1">
    <citation type="submission" date="2022-08" db="EMBL/GenBank/DDBJ databases">
        <authorList>
            <person name="Li F."/>
        </authorList>
    </citation>
    <scope>NUCLEOTIDE SEQUENCE</scope>
    <source>
        <strain evidence="12">MQZ15Z-1</strain>
    </source>
</reference>
<accession>A0A9X2T353</accession>
<dbReference type="SUPFAM" id="SSF56601">
    <property type="entry name" value="beta-lactamase/transpeptidase-like"/>
    <property type="match status" value="1"/>
</dbReference>
<dbReference type="PANTHER" id="PTHR21581:SF6">
    <property type="entry name" value="TRAFFICKING PROTEIN PARTICLE COMPLEX SUBUNIT 12"/>
    <property type="match status" value="1"/>
</dbReference>
<evidence type="ECO:0000256" key="7">
    <source>
        <dbReference type="PIRSR" id="PIRSR618044-1"/>
    </source>
</evidence>
<name>A0A9X2T353_9HYPH</name>
<comment type="similarity">
    <text evidence="1 9">Belongs to the peptidase S11 family.</text>
</comment>
<feature type="signal peptide" evidence="10">
    <location>
        <begin position="1"/>
        <end position="25"/>
    </location>
</feature>
<dbReference type="InterPro" id="IPR012338">
    <property type="entry name" value="Beta-lactam/transpept-like"/>
</dbReference>
<evidence type="ECO:0000256" key="9">
    <source>
        <dbReference type="RuleBase" id="RU004016"/>
    </source>
</evidence>
<evidence type="ECO:0000256" key="6">
    <source>
        <dbReference type="ARBA" id="ARBA00023316"/>
    </source>
</evidence>
<proteinExistence type="inferred from homology"/>
<dbReference type="InterPro" id="IPR001967">
    <property type="entry name" value="Peptidase_S11_N"/>
</dbReference>
<dbReference type="PRINTS" id="PR00725">
    <property type="entry name" value="DADACBPTASE1"/>
</dbReference>
<evidence type="ECO:0000256" key="10">
    <source>
        <dbReference type="SAM" id="SignalP"/>
    </source>
</evidence>
<keyword evidence="2 10" id="KW-0732">Signal</keyword>
<dbReference type="Gene3D" id="3.40.710.10">
    <property type="entry name" value="DD-peptidase/beta-lactamase superfamily"/>
    <property type="match status" value="1"/>
</dbReference>
<dbReference type="EMBL" id="JANTHZ010000007">
    <property type="protein sequence ID" value="MCS0496672.1"/>
    <property type="molecule type" value="Genomic_DNA"/>
</dbReference>
<dbReference type="InterPro" id="IPR036680">
    <property type="entry name" value="SPOR-like_sf"/>
</dbReference>
<dbReference type="GO" id="GO:0008360">
    <property type="term" value="P:regulation of cell shape"/>
    <property type="evidence" value="ECO:0007669"/>
    <property type="project" value="UniProtKB-KW"/>
</dbReference>
<sequence length="555" mass="58422">MGTRLLRAGATLLAISVLGAGAAEAASGGWQRGYADIVIDANTGKVLHQDDADSLRHPASVTKVMTLYLLFEQLEAGKLRLNSQLKVSSYASKQQPSKLGVKAGSTIQVEDAIQALITRSANDVAVVIAENISGSVPEFARLMTRRAHQLGMSRTNYVNPNGLPDKRQLTTARDLATLGRAIQERFPTYYKYFEERSFMYHGVAIRNHNRMLGRMKGVDGIKTGYTNASGFNLLTSVKRDGRYVIAVVLGGRSAASRDNRMVALLNDTLSRAYSGRQMVARMDKAPVDADDLPTPVVALATPTPPAPPAVSPEEVPVPLANPRFALASATASVTSSASAPLAMAEVEDEDTMATASIPMPLAAPQQAARAPVKVEAAQVAAAPAEDTPPVGSAAPIVPVNVKTVAVVSPNSAATAHFSNQPGILGTLSFSPLPGSGVKTAAAQRAIKPIEVASVGDVAIPRQDTEVAEKTAAPRSGWAIQIGAYGSEADARAQIARAQKKVPGPLANVDPYTEEATKGSTTFVRARFAGFDAEAAARKACSALKRQDFGCMVFRN</sequence>